<evidence type="ECO:0000256" key="2">
    <source>
        <dbReference type="SAM" id="SignalP"/>
    </source>
</evidence>
<accession>A0ABR4M2T6</accession>
<keyword evidence="1" id="KW-0472">Membrane</keyword>
<organism evidence="3 4">
    <name type="scientific">Aspergillus lucknowensis</name>
    <dbReference type="NCBI Taxonomy" id="176173"/>
    <lineage>
        <taxon>Eukaryota</taxon>
        <taxon>Fungi</taxon>
        <taxon>Dikarya</taxon>
        <taxon>Ascomycota</taxon>
        <taxon>Pezizomycotina</taxon>
        <taxon>Eurotiomycetes</taxon>
        <taxon>Eurotiomycetidae</taxon>
        <taxon>Eurotiales</taxon>
        <taxon>Aspergillaceae</taxon>
        <taxon>Aspergillus</taxon>
        <taxon>Aspergillus subgen. Nidulantes</taxon>
    </lineage>
</organism>
<keyword evidence="4" id="KW-1185">Reference proteome</keyword>
<evidence type="ECO:0000313" key="3">
    <source>
        <dbReference type="EMBL" id="KAL2870162.1"/>
    </source>
</evidence>
<feature type="transmembrane region" description="Helical" evidence="1">
    <location>
        <begin position="214"/>
        <end position="234"/>
    </location>
</feature>
<protein>
    <submittedName>
        <fullName evidence="3">Uncharacterized protein</fullName>
    </submittedName>
</protein>
<feature type="chain" id="PRO_5045595740" evidence="2">
    <location>
        <begin position="18"/>
        <end position="399"/>
    </location>
</feature>
<dbReference type="GeneID" id="98149849"/>
<feature type="transmembrane region" description="Helical" evidence="1">
    <location>
        <begin position="33"/>
        <end position="50"/>
    </location>
</feature>
<feature type="signal peptide" evidence="2">
    <location>
        <begin position="1"/>
        <end position="17"/>
    </location>
</feature>
<evidence type="ECO:0000256" key="1">
    <source>
        <dbReference type="SAM" id="Phobius"/>
    </source>
</evidence>
<proteinExistence type="predicted"/>
<reference evidence="3 4" key="1">
    <citation type="submission" date="2024-07" db="EMBL/GenBank/DDBJ databases">
        <title>Section-level genome sequencing and comparative genomics of Aspergillus sections Usti and Cavernicolus.</title>
        <authorList>
            <consortium name="Lawrence Berkeley National Laboratory"/>
            <person name="Nybo J.L."/>
            <person name="Vesth T.C."/>
            <person name="Theobald S."/>
            <person name="Frisvad J.C."/>
            <person name="Larsen T.O."/>
            <person name="Kjaerboelling I."/>
            <person name="Rothschild-Mancinelli K."/>
            <person name="Lyhne E.K."/>
            <person name="Kogle M.E."/>
            <person name="Barry K."/>
            <person name="Clum A."/>
            <person name="Na H."/>
            <person name="Ledsgaard L."/>
            <person name="Lin J."/>
            <person name="Lipzen A."/>
            <person name="Kuo A."/>
            <person name="Riley R."/>
            <person name="Mondo S."/>
            <person name="Labutti K."/>
            <person name="Haridas S."/>
            <person name="Pangalinan J."/>
            <person name="Salamov A.A."/>
            <person name="Simmons B.A."/>
            <person name="Magnuson J.K."/>
            <person name="Chen J."/>
            <person name="Drula E."/>
            <person name="Henrissat B."/>
            <person name="Wiebenga A."/>
            <person name="Lubbers R.J."/>
            <person name="Gomes A.C."/>
            <person name="Macurrencykelacurrency M.R."/>
            <person name="Stajich J."/>
            <person name="Grigoriev I.V."/>
            <person name="Mortensen U.H."/>
            <person name="De Vries R.P."/>
            <person name="Baker S.E."/>
            <person name="Andersen M.R."/>
        </authorList>
    </citation>
    <scope>NUCLEOTIDE SEQUENCE [LARGE SCALE GENOMIC DNA]</scope>
    <source>
        <strain evidence="3 4">CBS 449.75</strain>
    </source>
</reference>
<feature type="transmembrane region" description="Helical" evidence="1">
    <location>
        <begin position="330"/>
        <end position="349"/>
    </location>
</feature>
<keyword evidence="2" id="KW-0732">Signal</keyword>
<dbReference type="RefSeq" id="XP_070889141.1">
    <property type="nucleotide sequence ID" value="XM_071034777.1"/>
</dbReference>
<dbReference type="Proteomes" id="UP001610432">
    <property type="component" value="Unassembled WGS sequence"/>
</dbReference>
<keyword evidence="1" id="KW-1133">Transmembrane helix</keyword>
<keyword evidence="1" id="KW-0812">Transmembrane</keyword>
<feature type="transmembrane region" description="Helical" evidence="1">
    <location>
        <begin position="57"/>
        <end position="81"/>
    </location>
</feature>
<feature type="transmembrane region" description="Helical" evidence="1">
    <location>
        <begin position="93"/>
        <end position="113"/>
    </location>
</feature>
<feature type="transmembrane region" description="Helical" evidence="1">
    <location>
        <begin position="288"/>
        <end position="310"/>
    </location>
</feature>
<gene>
    <name evidence="3" type="ORF">BJX67DRAFT_391426</name>
</gene>
<evidence type="ECO:0000313" key="4">
    <source>
        <dbReference type="Proteomes" id="UP001610432"/>
    </source>
</evidence>
<sequence length="399" mass="44937">MWKSTLLATLFILPAAAYRDPPVLCVYPLSGVYTPLQRILFYTLLAFGVIGRRQRWLVAGALASAMTYCGAGAIQAVFLIAKARSPVVDLDAYGVFAVTSTGSLLVAPLLAWSTTLQTVEREIRMLIVCWAALVYMGGILAIATVYIRGTTEGPTCFDSKSSVDLLSPAVSTLYNATADCTYACFAEEHPLFRAAADAIAWESRLDPAFQITSVFLPTAAASIPSAVFMYVWVIRRRRQVWPLRPPPALTRIELGWLGELFGQKSRPRECHLPAPKTRQREHPRHPRLLLAYQYYFIFGSFGVFVVNIVLNELRLRDLPTNEMPYEFGQWSQWVAVALILLAQGLIYLFKHVWTEKGGPSSRLEDEEELPLWRRGREVERTSTLRSEASTFRRRNSFYV</sequence>
<feature type="transmembrane region" description="Helical" evidence="1">
    <location>
        <begin position="125"/>
        <end position="147"/>
    </location>
</feature>
<name>A0ABR4M2T6_9EURO</name>
<comment type="caution">
    <text evidence="3">The sequence shown here is derived from an EMBL/GenBank/DDBJ whole genome shotgun (WGS) entry which is preliminary data.</text>
</comment>
<dbReference type="EMBL" id="JBFXLQ010000007">
    <property type="protein sequence ID" value="KAL2870162.1"/>
    <property type="molecule type" value="Genomic_DNA"/>
</dbReference>